<dbReference type="Pfam" id="PF13649">
    <property type="entry name" value="Methyltransf_25"/>
    <property type="match status" value="1"/>
</dbReference>
<evidence type="ECO:0000259" key="1">
    <source>
        <dbReference type="Pfam" id="PF13649"/>
    </source>
</evidence>
<dbReference type="AlphaFoldDB" id="A0A2T2N2R1"/>
<evidence type="ECO:0000313" key="2">
    <source>
        <dbReference type="EMBL" id="PSN59694.1"/>
    </source>
</evidence>
<evidence type="ECO:0000313" key="3">
    <source>
        <dbReference type="Proteomes" id="UP000240883"/>
    </source>
</evidence>
<accession>A0A2T2N2R1</accession>
<name>A0A2T2N2R1_CORCC</name>
<dbReference type="SUPFAM" id="SSF53335">
    <property type="entry name" value="S-adenosyl-L-methionine-dependent methyltransferases"/>
    <property type="match status" value="1"/>
</dbReference>
<dbReference type="OrthoDB" id="417697at2759"/>
<dbReference type="InterPro" id="IPR041698">
    <property type="entry name" value="Methyltransf_25"/>
</dbReference>
<protein>
    <recommendedName>
        <fullName evidence="1">Methyltransferase domain-containing protein</fullName>
    </recommendedName>
</protein>
<dbReference type="CDD" id="cd02440">
    <property type="entry name" value="AdoMet_MTases"/>
    <property type="match status" value="1"/>
</dbReference>
<proteinExistence type="predicted"/>
<dbReference type="Proteomes" id="UP000240883">
    <property type="component" value="Unassembled WGS sequence"/>
</dbReference>
<sequence>MALPSKYLLSRGLHDNVRLNFQHWATKRMIGGLIHSRIPTNNLVSIADLGTGTAIWPIEVAEHLRLIGIDVSVDGFDISSGSFPARNLLPSNVDLHVQDAFDTFNPKYHSFFDLVQIRGFVSFTRSAVVEKLLHNVYQILKGPGGYLQWIDIDPHRSSIVPHAASSPMLEQVLQRSRRPIEGEDPVFT</sequence>
<feature type="domain" description="Methyltransferase" evidence="1">
    <location>
        <begin position="46"/>
        <end position="142"/>
    </location>
</feature>
<organism evidence="2 3">
    <name type="scientific">Corynespora cassiicola Philippines</name>
    <dbReference type="NCBI Taxonomy" id="1448308"/>
    <lineage>
        <taxon>Eukaryota</taxon>
        <taxon>Fungi</taxon>
        <taxon>Dikarya</taxon>
        <taxon>Ascomycota</taxon>
        <taxon>Pezizomycotina</taxon>
        <taxon>Dothideomycetes</taxon>
        <taxon>Pleosporomycetidae</taxon>
        <taxon>Pleosporales</taxon>
        <taxon>Corynesporascaceae</taxon>
        <taxon>Corynespora</taxon>
    </lineage>
</organism>
<keyword evidence="3" id="KW-1185">Reference proteome</keyword>
<dbReference type="Gene3D" id="3.40.50.150">
    <property type="entry name" value="Vaccinia Virus protein VP39"/>
    <property type="match status" value="1"/>
</dbReference>
<reference evidence="2 3" key="1">
    <citation type="journal article" date="2018" name="Front. Microbiol.">
        <title>Genome-Wide Analysis of Corynespora cassiicola Leaf Fall Disease Putative Effectors.</title>
        <authorList>
            <person name="Lopez D."/>
            <person name="Ribeiro S."/>
            <person name="Label P."/>
            <person name="Fumanal B."/>
            <person name="Venisse J.S."/>
            <person name="Kohler A."/>
            <person name="de Oliveira R.R."/>
            <person name="Labutti K."/>
            <person name="Lipzen A."/>
            <person name="Lail K."/>
            <person name="Bauer D."/>
            <person name="Ohm R.A."/>
            <person name="Barry K.W."/>
            <person name="Spatafora J."/>
            <person name="Grigoriev I.V."/>
            <person name="Martin F.M."/>
            <person name="Pujade-Renaud V."/>
        </authorList>
    </citation>
    <scope>NUCLEOTIDE SEQUENCE [LARGE SCALE GENOMIC DNA]</scope>
    <source>
        <strain evidence="2 3">Philippines</strain>
    </source>
</reference>
<dbReference type="EMBL" id="KZ678153">
    <property type="protein sequence ID" value="PSN59694.1"/>
    <property type="molecule type" value="Genomic_DNA"/>
</dbReference>
<gene>
    <name evidence="2" type="ORF">BS50DRAFT_579721</name>
</gene>
<dbReference type="InterPro" id="IPR029063">
    <property type="entry name" value="SAM-dependent_MTases_sf"/>
</dbReference>